<reference evidence="7" key="1">
    <citation type="journal article" date="2021" name="Environ. Microbiol.">
        <title>Cryptic niche differentiation of novel sediment ecotypes of Rugeria pomeroyi correlates with nitrate respiration.</title>
        <authorList>
            <person name="Lin X."/>
            <person name="McNichol J."/>
            <person name="Chu X."/>
            <person name="Qian Y."/>
            <person name="Luo H."/>
        </authorList>
    </citation>
    <scope>NUCLEOTIDE SEQUENCE</scope>
    <source>
        <strain evidence="7">SZCCDBB064</strain>
    </source>
</reference>
<feature type="binding site" evidence="2">
    <location>
        <position position="73"/>
    </location>
    <ligand>
        <name>Fe cation</name>
        <dbReference type="ChEBI" id="CHEBI:24875"/>
    </ligand>
</feature>
<keyword evidence="2" id="KW-0408">Iron</keyword>
<feature type="binding site" evidence="2">
    <location>
        <position position="117"/>
    </location>
    <ligand>
        <name>Fe cation</name>
        <dbReference type="ChEBI" id="CHEBI:24875"/>
    </ligand>
</feature>
<gene>
    <name evidence="7" type="ORF">KBY27_03290</name>
</gene>
<evidence type="ECO:0000259" key="6">
    <source>
        <dbReference type="Pfam" id="PF05726"/>
    </source>
</evidence>
<dbReference type="InterPro" id="IPR012093">
    <property type="entry name" value="Pirin"/>
</dbReference>
<feature type="binding site" evidence="2">
    <location>
        <position position="75"/>
    </location>
    <ligand>
        <name>Fe cation</name>
        <dbReference type="ChEBI" id="CHEBI:24875"/>
    </ligand>
</feature>
<dbReference type="InterPro" id="IPR011051">
    <property type="entry name" value="RmlC_Cupin_sf"/>
</dbReference>
<dbReference type="PANTHER" id="PTHR13903">
    <property type="entry name" value="PIRIN-RELATED"/>
    <property type="match status" value="1"/>
</dbReference>
<dbReference type="Pfam" id="PF02678">
    <property type="entry name" value="Pirin"/>
    <property type="match status" value="1"/>
</dbReference>
<evidence type="ECO:0000313" key="8">
    <source>
        <dbReference type="Proteomes" id="UP000813672"/>
    </source>
</evidence>
<feature type="domain" description="Pirin N-terminal" evidence="5">
    <location>
        <begin position="34"/>
        <end position="139"/>
    </location>
</feature>
<organism evidence="7 8">
    <name type="scientific">Ruegeria pomeroyi</name>
    <dbReference type="NCBI Taxonomy" id="89184"/>
    <lineage>
        <taxon>Bacteria</taxon>
        <taxon>Pseudomonadati</taxon>
        <taxon>Pseudomonadota</taxon>
        <taxon>Alphaproteobacteria</taxon>
        <taxon>Rhodobacterales</taxon>
        <taxon>Roseobacteraceae</taxon>
        <taxon>Ruegeria</taxon>
    </lineage>
</organism>
<dbReference type="Proteomes" id="UP000813672">
    <property type="component" value="Unassembled WGS sequence"/>
</dbReference>
<comment type="cofactor">
    <cofactor evidence="2">
        <name>Fe cation</name>
        <dbReference type="ChEBI" id="CHEBI:24875"/>
    </cofactor>
    <text evidence="2">Binds 1 Fe cation per subunit.</text>
</comment>
<accession>A0A9Q3WI84</accession>
<comment type="similarity">
    <text evidence="1 3">Belongs to the pirin family.</text>
</comment>
<dbReference type="CDD" id="cd02247">
    <property type="entry name" value="cupin_pirin_C"/>
    <property type="match status" value="1"/>
</dbReference>
<feature type="region of interest" description="Disordered" evidence="4">
    <location>
        <begin position="293"/>
        <end position="312"/>
    </location>
</feature>
<dbReference type="CDD" id="cd02909">
    <property type="entry name" value="cupin_pirin_N"/>
    <property type="match status" value="1"/>
</dbReference>
<evidence type="ECO:0000256" key="1">
    <source>
        <dbReference type="ARBA" id="ARBA00008416"/>
    </source>
</evidence>
<dbReference type="PANTHER" id="PTHR13903:SF8">
    <property type="entry name" value="PIRIN"/>
    <property type="match status" value="1"/>
</dbReference>
<dbReference type="AlphaFoldDB" id="A0A9Q3WI84"/>
<name>A0A9Q3WI84_9RHOB</name>
<evidence type="ECO:0000256" key="3">
    <source>
        <dbReference type="RuleBase" id="RU003457"/>
    </source>
</evidence>
<dbReference type="RefSeq" id="WP_234218398.1">
    <property type="nucleotide sequence ID" value="NZ_JAGQAF010000002.1"/>
</dbReference>
<dbReference type="Gene3D" id="2.60.120.10">
    <property type="entry name" value="Jelly Rolls"/>
    <property type="match status" value="2"/>
</dbReference>
<sequence>MSWNPLLDADIPLGNDVDAIETVIVPRARDLGGFEVRRALPAPRRQMVGPFIFFDQMGPAEFLTGQGIDVRPHPHIGLATVTYLYQGRLHHRDSLGTDQWIEPGAVNWMIAGNGVTHSERTDGPARQAPLSMFGIQTWVALPEHLEETGASFEHAPASALPLLEAEGKQVRLVLGDAWGASAPVETTSEMFYADAQLEPGAALPLPDNHEDRGVYVTQGSVEIAGQGFEAGRMMVFRPGDRLSLKAGPQGARLMLLGGATLGGPRHIWWNFVASSKERIDAAKEAWRAGDWRHGRFRLPPGDDSEFTPLPTR</sequence>
<dbReference type="EMBL" id="JAGQAF010000002">
    <property type="protein sequence ID" value="MCE8536471.1"/>
    <property type="molecule type" value="Genomic_DNA"/>
</dbReference>
<dbReference type="GO" id="GO:0046872">
    <property type="term" value="F:metal ion binding"/>
    <property type="evidence" value="ECO:0007669"/>
    <property type="project" value="UniProtKB-KW"/>
</dbReference>
<evidence type="ECO:0000256" key="2">
    <source>
        <dbReference type="PIRSR" id="PIRSR006232-1"/>
    </source>
</evidence>
<dbReference type="InterPro" id="IPR014710">
    <property type="entry name" value="RmlC-like_jellyroll"/>
</dbReference>
<comment type="caution">
    <text evidence="7">The sequence shown here is derived from an EMBL/GenBank/DDBJ whole genome shotgun (WGS) entry which is preliminary data.</text>
</comment>
<feature type="binding site" evidence="2">
    <location>
        <position position="119"/>
    </location>
    <ligand>
        <name>Fe cation</name>
        <dbReference type="ChEBI" id="CHEBI:24875"/>
    </ligand>
</feature>
<keyword evidence="2" id="KW-0479">Metal-binding</keyword>
<dbReference type="InterPro" id="IPR003829">
    <property type="entry name" value="Pirin_N_dom"/>
</dbReference>
<dbReference type="SUPFAM" id="SSF51182">
    <property type="entry name" value="RmlC-like cupins"/>
    <property type="match status" value="1"/>
</dbReference>
<dbReference type="PIRSF" id="PIRSF006232">
    <property type="entry name" value="Pirin"/>
    <property type="match status" value="1"/>
</dbReference>
<dbReference type="InterPro" id="IPR008778">
    <property type="entry name" value="Pirin_C_dom"/>
</dbReference>
<proteinExistence type="inferred from homology"/>
<dbReference type="Pfam" id="PF05726">
    <property type="entry name" value="Pirin_C"/>
    <property type="match status" value="1"/>
</dbReference>
<evidence type="ECO:0000256" key="4">
    <source>
        <dbReference type="SAM" id="MobiDB-lite"/>
    </source>
</evidence>
<evidence type="ECO:0000259" key="5">
    <source>
        <dbReference type="Pfam" id="PF02678"/>
    </source>
</evidence>
<evidence type="ECO:0000313" key="7">
    <source>
        <dbReference type="EMBL" id="MCE8536471.1"/>
    </source>
</evidence>
<feature type="domain" description="Pirin C-terminal" evidence="6">
    <location>
        <begin position="192"/>
        <end position="290"/>
    </location>
</feature>
<protein>
    <submittedName>
        <fullName evidence="7">Pirin family protein</fullName>
    </submittedName>
</protein>